<evidence type="ECO:0000313" key="3">
    <source>
        <dbReference type="Proteomes" id="UP001155182"/>
    </source>
</evidence>
<evidence type="ECO:0000256" key="1">
    <source>
        <dbReference type="SAM" id="SignalP"/>
    </source>
</evidence>
<feature type="chain" id="PRO_5040940065" evidence="1">
    <location>
        <begin position="29"/>
        <end position="116"/>
    </location>
</feature>
<dbReference type="EMBL" id="JAMWYS010000051">
    <property type="protein sequence ID" value="MCO4294016.1"/>
    <property type="molecule type" value="Genomic_DNA"/>
</dbReference>
<dbReference type="AlphaFoldDB" id="A0A9X2F7Z0"/>
<comment type="caution">
    <text evidence="2">The sequence shown here is derived from an EMBL/GenBank/DDBJ whole genome shotgun (WGS) entry which is preliminary data.</text>
</comment>
<reference evidence="2" key="1">
    <citation type="submission" date="2022-06" db="EMBL/GenBank/DDBJ databases">
        <title>Solitalea sp. MAHUQ-68 isolated from rhizospheric soil.</title>
        <authorList>
            <person name="Huq M.A."/>
        </authorList>
    </citation>
    <scope>NUCLEOTIDE SEQUENCE</scope>
    <source>
        <strain evidence="2">MAHUQ-68</strain>
    </source>
</reference>
<keyword evidence="1" id="KW-0732">Signal</keyword>
<accession>A0A9X2F7Z0</accession>
<protein>
    <submittedName>
        <fullName evidence="2">Uncharacterized protein</fullName>
    </submittedName>
</protein>
<proteinExistence type="predicted"/>
<dbReference type="RefSeq" id="WP_252588811.1">
    <property type="nucleotide sequence ID" value="NZ_JAMWYS010000051.1"/>
</dbReference>
<sequence length="116" mass="13115">MKSILASRNFVILVIALLSSLWMSCVSAQKNNKMESGEIKVNVVSRGSYQFLITLSGKTYLIMNLPDEFKEEGMKVVVSYKLLPEKGIVYKPSPTDQPLADYKLEVIELKSIRKQN</sequence>
<organism evidence="2 3">
    <name type="scientific">Solitalea agri</name>
    <dbReference type="NCBI Taxonomy" id="2953739"/>
    <lineage>
        <taxon>Bacteria</taxon>
        <taxon>Pseudomonadati</taxon>
        <taxon>Bacteroidota</taxon>
        <taxon>Sphingobacteriia</taxon>
        <taxon>Sphingobacteriales</taxon>
        <taxon>Sphingobacteriaceae</taxon>
        <taxon>Solitalea</taxon>
    </lineage>
</organism>
<gene>
    <name evidence="2" type="ORF">NF867_14210</name>
</gene>
<feature type="signal peptide" evidence="1">
    <location>
        <begin position="1"/>
        <end position="28"/>
    </location>
</feature>
<evidence type="ECO:0000313" key="2">
    <source>
        <dbReference type="EMBL" id="MCO4294016.1"/>
    </source>
</evidence>
<name>A0A9X2F7Z0_9SPHI</name>
<keyword evidence="3" id="KW-1185">Reference proteome</keyword>
<dbReference type="Proteomes" id="UP001155182">
    <property type="component" value="Unassembled WGS sequence"/>
</dbReference>
<dbReference type="PROSITE" id="PS51257">
    <property type="entry name" value="PROKAR_LIPOPROTEIN"/>
    <property type="match status" value="1"/>
</dbReference>